<keyword evidence="2" id="KW-0238">DNA-binding</keyword>
<dbReference type="InterPro" id="IPR050397">
    <property type="entry name" value="Env_Response_Regulators"/>
</dbReference>
<dbReference type="SUPFAM" id="SSF46785">
    <property type="entry name" value="Winged helix' DNA-binding domain"/>
    <property type="match status" value="1"/>
</dbReference>
<dbReference type="SUPFAM" id="SSF51206">
    <property type="entry name" value="cAMP-binding domain-like"/>
    <property type="match status" value="1"/>
</dbReference>
<gene>
    <name evidence="5" type="ORF">NSJP_1174</name>
</gene>
<dbReference type="OrthoDB" id="8969464at2"/>
<dbReference type="PANTHER" id="PTHR24567">
    <property type="entry name" value="CRP FAMILY TRANSCRIPTIONAL REGULATORY PROTEIN"/>
    <property type="match status" value="1"/>
</dbReference>
<dbReference type="RefSeq" id="WP_080885896.1">
    <property type="nucleotide sequence ID" value="NZ_LT828648.1"/>
</dbReference>
<evidence type="ECO:0000256" key="2">
    <source>
        <dbReference type="ARBA" id="ARBA00023125"/>
    </source>
</evidence>
<dbReference type="EMBL" id="LT828648">
    <property type="protein sequence ID" value="SLM47346.1"/>
    <property type="molecule type" value="Genomic_DNA"/>
</dbReference>
<dbReference type="GO" id="GO:0003677">
    <property type="term" value="F:DNA binding"/>
    <property type="evidence" value="ECO:0007669"/>
    <property type="project" value="UniProtKB-KW"/>
</dbReference>
<keyword evidence="1" id="KW-0805">Transcription regulation</keyword>
<dbReference type="InterPro" id="IPR018490">
    <property type="entry name" value="cNMP-bd_dom_sf"/>
</dbReference>
<dbReference type="GO" id="GO:0003700">
    <property type="term" value="F:DNA-binding transcription factor activity"/>
    <property type="evidence" value="ECO:0007669"/>
    <property type="project" value="TreeGrafter"/>
</dbReference>
<proteinExistence type="predicted"/>
<dbReference type="KEGG" id="nja:NSJP_1174"/>
<dbReference type="InterPro" id="IPR012318">
    <property type="entry name" value="HTH_CRP"/>
</dbReference>
<dbReference type="InterPro" id="IPR014710">
    <property type="entry name" value="RmlC-like_jellyroll"/>
</dbReference>
<dbReference type="PANTHER" id="PTHR24567:SF74">
    <property type="entry name" value="HTH-TYPE TRANSCRIPTIONAL REGULATOR ARCR"/>
    <property type="match status" value="1"/>
</dbReference>
<dbReference type="PROSITE" id="PS51063">
    <property type="entry name" value="HTH_CRP_2"/>
    <property type="match status" value="1"/>
</dbReference>
<keyword evidence="6" id="KW-1185">Reference proteome</keyword>
<accession>A0A1W1I2V4</accession>
<sequence>MPTQTDVEMERMDRSMEQDRVEGRNAILGALPEEEWQLVRERCQRVSFHEGKILQPAGAPCEWLFFPTGAALSLMAVTQEGLSIETGLIGQEGMVGLRQLFGYQNQSLECMVQHGGTVCQLSLSWLRRASLPVFHELVLRYAGYRLGELAQTSICNRFHLVRQRLSRWLLTAGDRTGKQELEFTQEMLSAMVGARRPVVTSLIGRMQSEGLIEYRRGCLIIQDRSGLETASCECYAILCDALAEYLRGLPSRQS</sequence>
<dbReference type="Gene3D" id="2.60.120.10">
    <property type="entry name" value="Jelly Rolls"/>
    <property type="match status" value="1"/>
</dbReference>
<reference evidence="5 6" key="1">
    <citation type="submission" date="2017-03" db="EMBL/GenBank/DDBJ databases">
        <authorList>
            <person name="Afonso C.L."/>
            <person name="Miller P.J."/>
            <person name="Scott M.A."/>
            <person name="Spackman E."/>
            <person name="Goraichik I."/>
            <person name="Dimitrov K.M."/>
            <person name="Suarez D.L."/>
            <person name="Swayne D.E."/>
        </authorList>
    </citation>
    <scope>NUCLEOTIDE SEQUENCE [LARGE SCALE GENOMIC DNA]</scope>
    <source>
        <strain evidence="5">Genome sequencing of Nitrospira japonica strain NJ11</strain>
    </source>
</reference>
<dbReference type="AlphaFoldDB" id="A0A1W1I2V4"/>
<name>A0A1W1I2V4_9BACT</name>
<dbReference type="InterPro" id="IPR036390">
    <property type="entry name" value="WH_DNA-bd_sf"/>
</dbReference>
<dbReference type="GO" id="GO:0005829">
    <property type="term" value="C:cytosol"/>
    <property type="evidence" value="ECO:0007669"/>
    <property type="project" value="TreeGrafter"/>
</dbReference>
<evidence type="ECO:0000313" key="5">
    <source>
        <dbReference type="EMBL" id="SLM47346.1"/>
    </source>
</evidence>
<keyword evidence="3" id="KW-0804">Transcription</keyword>
<dbReference type="STRING" id="1325564.NSJP_1174"/>
<dbReference type="Pfam" id="PF13545">
    <property type="entry name" value="HTH_Crp_2"/>
    <property type="match status" value="1"/>
</dbReference>
<feature type="domain" description="HTH crp-type" evidence="4">
    <location>
        <begin position="159"/>
        <end position="225"/>
    </location>
</feature>
<organism evidence="5 6">
    <name type="scientific">Nitrospira japonica</name>
    <dbReference type="NCBI Taxonomy" id="1325564"/>
    <lineage>
        <taxon>Bacteria</taxon>
        <taxon>Pseudomonadati</taxon>
        <taxon>Nitrospirota</taxon>
        <taxon>Nitrospiria</taxon>
        <taxon>Nitrospirales</taxon>
        <taxon>Nitrospiraceae</taxon>
        <taxon>Nitrospira</taxon>
    </lineage>
</organism>
<protein>
    <submittedName>
        <fullName evidence="5">Putative Cyclic nucleotide-binding protein</fullName>
    </submittedName>
</protein>
<evidence type="ECO:0000259" key="4">
    <source>
        <dbReference type="PROSITE" id="PS51063"/>
    </source>
</evidence>
<evidence type="ECO:0000313" key="6">
    <source>
        <dbReference type="Proteomes" id="UP000192042"/>
    </source>
</evidence>
<evidence type="ECO:0000256" key="1">
    <source>
        <dbReference type="ARBA" id="ARBA00023015"/>
    </source>
</evidence>
<evidence type="ECO:0000256" key="3">
    <source>
        <dbReference type="ARBA" id="ARBA00023163"/>
    </source>
</evidence>
<dbReference type="Proteomes" id="UP000192042">
    <property type="component" value="Chromosome I"/>
</dbReference>